<name>A0A9J7LM02_BRAFL</name>
<reference evidence="2" key="1">
    <citation type="journal article" date="2020" name="Nat. Ecol. Evol.">
        <title>Deeply conserved synteny resolves early events in vertebrate evolution.</title>
        <authorList>
            <person name="Simakov O."/>
            <person name="Marletaz F."/>
            <person name="Yue J.X."/>
            <person name="O'Connell B."/>
            <person name="Jenkins J."/>
            <person name="Brandt A."/>
            <person name="Calef R."/>
            <person name="Tung C.H."/>
            <person name="Huang T.K."/>
            <person name="Schmutz J."/>
            <person name="Satoh N."/>
            <person name="Yu J.K."/>
            <person name="Putnam N.H."/>
            <person name="Green R.E."/>
            <person name="Rokhsar D.S."/>
        </authorList>
    </citation>
    <scope>NUCLEOTIDE SEQUENCE [LARGE SCALE GENOMIC DNA]</scope>
    <source>
        <strain evidence="2">S238N-H82</strain>
    </source>
</reference>
<reference evidence="3" key="2">
    <citation type="submission" date="2025-08" db="UniProtKB">
        <authorList>
            <consortium name="RefSeq"/>
        </authorList>
    </citation>
    <scope>IDENTIFICATION</scope>
    <source>
        <strain evidence="3">S238N-H82</strain>
        <tissue evidence="3">Testes</tissue>
    </source>
</reference>
<evidence type="ECO:0000256" key="1">
    <source>
        <dbReference type="SAM" id="SignalP"/>
    </source>
</evidence>
<keyword evidence="1" id="KW-0732">Signal</keyword>
<organism evidence="2 3">
    <name type="scientific">Branchiostoma floridae</name>
    <name type="common">Florida lancelet</name>
    <name type="synonym">Amphioxus</name>
    <dbReference type="NCBI Taxonomy" id="7739"/>
    <lineage>
        <taxon>Eukaryota</taxon>
        <taxon>Metazoa</taxon>
        <taxon>Chordata</taxon>
        <taxon>Cephalochordata</taxon>
        <taxon>Leptocardii</taxon>
        <taxon>Amphioxiformes</taxon>
        <taxon>Branchiostomatidae</taxon>
        <taxon>Branchiostoma</taxon>
    </lineage>
</organism>
<accession>A0A9J7LM02</accession>
<dbReference type="GeneID" id="118421151"/>
<evidence type="ECO:0000313" key="3">
    <source>
        <dbReference type="RefSeq" id="XP_035684205.1"/>
    </source>
</evidence>
<gene>
    <name evidence="3" type="primary">LOC118421151</name>
</gene>
<dbReference type="Proteomes" id="UP000001554">
    <property type="component" value="Chromosome 8"/>
</dbReference>
<sequence>MGTHPMDKKAETWRRKMAGGWLLVVLGLCLAIAPSCAGESGGYSLQLGLTLTQGYFPNNTYIVNITRDGGRVEEYKGYRHGAVFSRVSVKAIDGENMPVGTFVELLYSSMRTCTEMSRTGAQVLEGTDCPNLLFPLTLTWKAPMWDVGKINFM</sequence>
<dbReference type="KEGG" id="bfo:118421151"/>
<protein>
    <submittedName>
        <fullName evidence="3">Uncharacterized protein LOC118421151</fullName>
    </submittedName>
</protein>
<evidence type="ECO:0000313" key="2">
    <source>
        <dbReference type="Proteomes" id="UP000001554"/>
    </source>
</evidence>
<feature type="chain" id="PRO_5039938285" evidence="1">
    <location>
        <begin position="38"/>
        <end position="153"/>
    </location>
</feature>
<feature type="signal peptide" evidence="1">
    <location>
        <begin position="1"/>
        <end position="37"/>
    </location>
</feature>
<dbReference type="AlphaFoldDB" id="A0A9J7LM02"/>
<keyword evidence="2" id="KW-1185">Reference proteome</keyword>
<proteinExistence type="predicted"/>
<dbReference type="RefSeq" id="XP_035684205.1">
    <property type="nucleotide sequence ID" value="XM_035828312.1"/>
</dbReference>